<evidence type="ECO:0000256" key="2">
    <source>
        <dbReference type="SAM" id="Phobius"/>
    </source>
</evidence>
<organism evidence="3 4">
    <name type="scientific">Microbacterium esteraromaticum</name>
    <dbReference type="NCBI Taxonomy" id="57043"/>
    <lineage>
        <taxon>Bacteria</taxon>
        <taxon>Bacillati</taxon>
        <taxon>Actinomycetota</taxon>
        <taxon>Actinomycetes</taxon>
        <taxon>Micrococcales</taxon>
        <taxon>Microbacteriaceae</taxon>
        <taxon>Microbacterium</taxon>
    </lineage>
</organism>
<evidence type="ECO:0000256" key="1">
    <source>
        <dbReference type="SAM" id="Coils"/>
    </source>
</evidence>
<keyword evidence="2" id="KW-1133">Transmembrane helix</keyword>
<keyword evidence="1" id="KW-0175">Coiled coil</keyword>
<dbReference type="Proteomes" id="UP000515708">
    <property type="component" value="Chromosome"/>
</dbReference>
<keyword evidence="2" id="KW-0812">Transmembrane</keyword>
<accession>A0A7D8AKE6</accession>
<dbReference type="AlphaFoldDB" id="A0A7D8AKE6"/>
<sequence>MIAITGVVFAVVLLATVLALLLTRRLREKYAVLWIVIGLAILVLGVFPPLLMALTDLFGVVIPANLLFAMAIVLLLGVGLHLSWELSQAEDELRRAAEELAILRTEHDSLDQRVAALEERVAPHAVEDEPDADD</sequence>
<dbReference type="RefSeq" id="WP_182252727.1">
    <property type="nucleotide sequence ID" value="NZ_CP043732.1"/>
</dbReference>
<reference evidence="3 4" key="1">
    <citation type="journal article" date="2020" name="Front. Microbiol.">
        <title>Design of Bacterial Strain-Specific qPCR Assays Using NGS Data and Publicly Available Resources and Its Application to Track Biocontrol Strains.</title>
        <authorList>
            <person name="Hernandez I."/>
            <person name="Sant C."/>
            <person name="Martinez R."/>
            <person name="Fernandez C."/>
        </authorList>
    </citation>
    <scope>NUCLEOTIDE SEQUENCE [LARGE SCALE GENOMIC DNA]</scope>
    <source>
        <strain evidence="3 4">B24</strain>
    </source>
</reference>
<feature type="transmembrane region" description="Helical" evidence="2">
    <location>
        <begin position="57"/>
        <end position="78"/>
    </location>
</feature>
<protein>
    <submittedName>
        <fullName evidence="3">DUF2304 domain-containing protein</fullName>
    </submittedName>
</protein>
<dbReference type="Pfam" id="PF10066">
    <property type="entry name" value="DUF2304"/>
    <property type="match status" value="1"/>
</dbReference>
<name>A0A7D8AKE6_9MICO</name>
<feature type="transmembrane region" description="Helical" evidence="2">
    <location>
        <begin position="6"/>
        <end position="23"/>
    </location>
</feature>
<gene>
    <name evidence="3" type="ORF">FVO59_11270</name>
</gene>
<evidence type="ECO:0000313" key="4">
    <source>
        <dbReference type="Proteomes" id="UP000515708"/>
    </source>
</evidence>
<feature type="coiled-coil region" evidence="1">
    <location>
        <begin position="86"/>
        <end position="120"/>
    </location>
</feature>
<dbReference type="EMBL" id="CP043732">
    <property type="protein sequence ID" value="QMU97726.1"/>
    <property type="molecule type" value="Genomic_DNA"/>
</dbReference>
<proteinExistence type="predicted"/>
<evidence type="ECO:0000313" key="3">
    <source>
        <dbReference type="EMBL" id="QMU97726.1"/>
    </source>
</evidence>
<dbReference type="InterPro" id="IPR019277">
    <property type="entry name" value="DUF2304"/>
</dbReference>
<feature type="transmembrane region" description="Helical" evidence="2">
    <location>
        <begin position="30"/>
        <end position="51"/>
    </location>
</feature>
<keyword evidence="2" id="KW-0472">Membrane</keyword>